<feature type="region of interest" description="Disordered" evidence="4">
    <location>
        <begin position="715"/>
        <end position="812"/>
    </location>
</feature>
<evidence type="ECO:0000259" key="5">
    <source>
        <dbReference type="PROSITE" id="PS50003"/>
    </source>
</evidence>
<feature type="compositionally biased region" description="Polar residues" evidence="4">
    <location>
        <begin position="3026"/>
        <end position="3035"/>
    </location>
</feature>
<feature type="repeat" description="ANK" evidence="3">
    <location>
        <begin position="229"/>
        <end position="261"/>
    </location>
</feature>
<dbReference type="SMART" id="SM00233">
    <property type="entry name" value="PH"/>
    <property type="match status" value="1"/>
</dbReference>
<feature type="compositionally biased region" description="Low complexity" evidence="4">
    <location>
        <begin position="1446"/>
        <end position="1463"/>
    </location>
</feature>
<dbReference type="InterPro" id="IPR002110">
    <property type="entry name" value="Ankyrin_rpt"/>
</dbReference>
<feature type="region of interest" description="Disordered" evidence="4">
    <location>
        <begin position="1433"/>
        <end position="1509"/>
    </location>
</feature>
<organism evidence="6 7">
    <name type="scientific">Coemansia spiralis</name>
    <dbReference type="NCBI Taxonomy" id="417178"/>
    <lineage>
        <taxon>Eukaryota</taxon>
        <taxon>Fungi</taxon>
        <taxon>Fungi incertae sedis</taxon>
        <taxon>Zoopagomycota</taxon>
        <taxon>Kickxellomycotina</taxon>
        <taxon>Kickxellomycetes</taxon>
        <taxon>Kickxellales</taxon>
        <taxon>Kickxellaceae</taxon>
        <taxon>Coemansia</taxon>
    </lineage>
</organism>
<dbReference type="InterPro" id="IPR036770">
    <property type="entry name" value="Ankyrin_rpt-contain_sf"/>
</dbReference>
<feature type="region of interest" description="Disordered" evidence="4">
    <location>
        <begin position="2844"/>
        <end position="2891"/>
    </location>
</feature>
<feature type="compositionally biased region" description="Low complexity" evidence="4">
    <location>
        <begin position="1601"/>
        <end position="1617"/>
    </location>
</feature>
<dbReference type="InterPro" id="IPR011993">
    <property type="entry name" value="PH-like_dom_sf"/>
</dbReference>
<feature type="compositionally biased region" description="Polar residues" evidence="4">
    <location>
        <begin position="73"/>
        <end position="85"/>
    </location>
</feature>
<dbReference type="GO" id="GO:0051301">
    <property type="term" value="P:cell division"/>
    <property type="evidence" value="ECO:0007669"/>
    <property type="project" value="UniProtKB-KW"/>
</dbReference>
<accession>A0A9W8GET0</accession>
<dbReference type="PROSITE" id="PS50297">
    <property type="entry name" value="ANK_REP_REGION"/>
    <property type="match status" value="1"/>
</dbReference>
<feature type="compositionally biased region" description="Polar residues" evidence="4">
    <location>
        <begin position="1332"/>
        <end position="1342"/>
    </location>
</feature>
<feature type="compositionally biased region" description="Polar residues" evidence="4">
    <location>
        <begin position="715"/>
        <end position="772"/>
    </location>
</feature>
<reference evidence="6" key="1">
    <citation type="submission" date="2022-07" db="EMBL/GenBank/DDBJ databases">
        <title>Phylogenomic reconstructions and comparative analyses of Kickxellomycotina fungi.</title>
        <authorList>
            <person name="Reynolds N.K."/>
            <person name="Stajich J.E."/>
            <person name="Barry K."/>
            <person name="Grigoriev I.V."/>
            <person name="Crous P."/>
            <person name="Smith M.E."/>
        </authorList>
    </citation>
    <scope>NUCLEOTIDE SEQUENCE</scope>
    <source>
        <strain evidence="6">NRRL 3115</strain>
    </source>
</reference>
<comment type="caution">
    <text evidence="6">The sequence shown here is derived from an EMBL/GenBank/DDBJ whole genome shotgun (WGS) entry which is preliminary data.</text>
</comment>
<feature type="compositionally biased region" description="Low complexity" evidence="4">
    <location>
        <begin position="467"/>
        <end position="480"/>
    </location>
</feature>
<dbReference type="SUPFAM" id="SSF48403">
    <property type="entry name" value="Ankyrin repeat"/>
    <property type="match status" value="1"/>
</dbReference>
<dbReference type="Proteomes" id="UP001151518">
    <property type="component" value="Unassembled WGS sequence"/>
</dbReference>
<feature type="compositionally biased region" description="Basic and acidic residues" evidence="4">
    <location>
        <begin position="1085"/>
        <end position="1094"/>
    </location>
</feature>
<feature type="compositionally biased region" description="Basic and acidic residues" evidence="4">
    <location>
        <begin position="1057"/>
        <end position="1068"/>
    </location>
</feature>
<dbReference type="EMBL" id="JANBTW010000003">
    <property type="protein sequence ID" value="KAJ2680700.1"/>
    <property type="molecule type" value="Genomic_DNA"/>
</dbReference>
<feature type="compositionally biased region" description="Polar residues" evidence="4">
    <location>
        <begin position="2618"/>
        <end position="2654"/>
    </location>
</feature>
<feature type="compositionally biased region" description="Polar residues" evidence="4">
    <location>
        <begin position="1972"/>
        <end position="1982"/>
    </location>
</feature>
<feature type="compositionally biased region" description="Polar residues" evidence="4">
    <location>
        <begin position="2925"/>
        <end position="2937"/>
    </location>
</feature>
<feature type="region of interest" description="Disordered" evidence="4">
    <location>
        <begin position="1967"/>
        <end position="2098"/>
    </location>
</feature>
<dbReference type="Gene3D" id="1.25.40.20">
    <property type="entry name" value="Ankyrin repeat-containing domain"/>
    <property type="match status" value="1"/>
</dbReference>
<feature type="region of interest" description="Disordered" evidence="4">
    <location>
        <begin position="2585"/>
        <end position="2659"/>
    </location>
</feature>
<feature type="compositionally biased region" description="Acidic residues" evidence="4">
    <location>
        <begin position="1767"/>
        <end position="1778"/>
    </location>
</feature>
<keyword evidence="3" id="KW-0040">ANK repeat</keyword>
<feature type="compositionally biased region" description="Basic and acidic residues" evidence="4">
    <location>
        <begin position="1559"/>
        <end position="1572"/>
    </location>
</feature>
<feature type="compositionally biased region" description="Basic and acidic residues" evidence="4">
    <location>
        <begin position="1480"/>
        <end position="1503"/>
    </location>
</feature>
<feature type="compositionally biased region" description="Low complexity" evidence="4">
    <location>
        <begin position="1528"/>
        <end position="1541"/>
    </location>
</feature>
<feature type="compositionally biased region" description="Basic and acidic residues" evidence="4">
    <location>
        <begin position="1884"/>
        <end position="1896"/>
    </location>
</feature>
<feature type="region of interest" description="Disordered" evidence="4">
    <location>
        <begin position="951"/>
        <end position="1104"/>
    </location>
</feature>
<feature type="region of interest" description="Disordered" evidence="4">
    <location>
        <begin position="867"/>
        <end position="918"/>
    </location>
</feature>
<keyword evidence="2" id="KW-0131">Cell cycle</keyword>
<feature type="compositionally biased region" description="Low complexity" evidence="4">
    <location>
        <begin position="1300"/>
        <end position="1312"/>
    </location>
</feature>
<dbReference type="InterPro" id="IPR001849">
    <property type="entry name" value="PH_domain"/>
</dbReference>
<feature type="domain" description="PH" evidence="5">
    <location>
        <begin position="2758"/>
        <end position="2991"/>
    </location>
</feature>
<feature type="compositionally biased region" description="Polar residues" evidence="4">
    <location>
        <begin position="993"/>
        <end position="1004"/>
    </location>
</feature>
<feature type="compositionally biased region" description="Polar residues" evidence="4">
    <location>
        <begin position="1688"/>
        <end position="1713"/>
    </location>
</feature>
<feature type="compositionally biased region" description="Gly residues" evidence="4">
    <location>
        <begin position="1348"/>
        <end position="1380"/>
    </location>
</feature>
<feature type="compositionally biased region" description="Low complexity" evidence="4">
    <location>
        <begin position="295"/>
        <end position="306"/>
    </location>
</feature>
<dbReference type="GO" id="GO:0005525">
    <property type="term" value="F:GTP binding"/>
    <property type="evidence" value="ECO:0007669"/>
    <property type="project" value="TreeGrafter"/>
</dbReference>
<gene>
    <name evidence="6" type="primary">BUD4</name>
    <name evidence="6" type="ORF">GGI25_000335</name>
</gene>
<evidence type="ECO:0000313" key="6">
    <source>
        <dbReference type="EMBL" id="KAJ2680700.1"/>
    </source>
</evidence>
<dbReference type="PANTHER" id="PTHR36100:SF1">
    <property type="entry name" value="BUD SITE SELECTION PROTEIN 4"/>
    <property type="match status" value="1"/>
</dbReference>
<feature type="compositionally biased region" description="Low complexity" evidence="4">
    <location>
        <begin position="2315"/>
        <end position="2327"/>
    </location>
</feature>
<feature type="region of interest" description="Disordered" evidence="4">
    <location>
        <begin position="458"/>
        <end position="497"/>
    </location>
</feature>
<feature type="compositionally biased region" description="Low complexity" evidence="4">
    <location>
        <begin position="2009"/>
        <end position="2021"/>
    </location>
</feature>
<feature type="region of interest" description="Disordered" evidence="4">
    <location>
        <begin position="1521"/>
        <end position="1720"/>
    </location>
</feature>
<dbReference type="PROSITE" id="PS50003">
    <property type="entry name" value="PH_DOMAIN"/>
    <property type="match status" value="1"/>
</dbReference>
<feature type="region of interest" description="Disordered" evidence="4">
    <location>
        <begin position="295"/>
        <end position="320"/>
    </location>
</feature>
<evidence type="ECO:0000313" key="7">
    <source>
        <dbReference type="Proteomes" id="UP001151518"/>
    </source>
</evidence>
<keyword evidence="1" id="KW-0132">Cell division</keyword>
<feature type="compositionally biased region" description="Acidic residues" evidence="4">
    <location>
        <begin position="1037"/>
        <end position="1046"/>
    </location>
</feature>
<feature type="region of interest" description="Disordered" evidence="4">
    <location>
        <begin position="405"/>
        <end position="446"/>
    </location>
</feature>
<name>A0A9W8GET0_9FUNG</name>
<feature type="region of interest" description="Disordered" evidence="4">
    <location>
        <begin position="2903"/>
        <end position="2947"/>
    </location>
</feature>
<dbReference type="InterPro" id="IPR052007">
    <property type="entry name" value="Bud4"/>
</dbReference>
<feature type="compositionally biased region" description="Polar residues" evidence="4">
    <location>
        <begin position="485"/>
        <end position="497"/>
    </location>
</feature>
<feature type="compositionally biased region" description="Low complexity" evidence="4">
    <location>
        <begin position="1402"/>
        <end position="1419"/>
    </location>
</feature>
<feature type="compositionally biased region" description="Basic and acidic residues" evidence="4">
    <location>
        <begin position="2288"/>
        <end position="2306"/>
    </location>
</feature>
<feature type="compositionally biased region" description="Polar residues" evidence="4">
    <location>
        <begin position="576"/>
        <end position="592"/>
    </location>
</feature>
<feature type="region of interest" description="Disordered" evidence="4">
    <location>
        <begin position="1922"/>
        <end position="1952"/>
    </location>
</feature>
<evidence type="ECO:0000256" key="2">
    <source>
        <dbReference type="ARBA" id="ARBA00023306"/>
    </source>
</evidence>
<dbReference type="SUPFAM" id="SSF50729">
    <property type="entry name" value="PH domain-like"/>
    <property type="match status" value="1"/>
</dbReference>
<sequence length="3045" mass="327905">MPFRHQQPRKVRRQSNESDSDFDFSDGEDVPDSVVGPIEIPRSPSHPSSSRIGSTPGMKAPTHIDFGSGAHSPRQTFISGSAPQKQHNHKARGGTKPSELAWPQQIYRQWFGAITEGRSIQVHSILADHPNVLNMRRKEPTPFHMALTHIASEWLGNDTTGMDGLQVAIMGYKNAYANWRLGNGGQSEQMASMSADQMKEHVAVREVILGALIDAISPEQLDSHFFGRQQNTTLHLAAFYNDANLVERLLRQGAAVDIPNRMGFMPTNITNDKPTLQWLAMYQGQVRGIRYQTMTQSTSMPQQSSMHYYSPESNDDSEQYEKDINRQETLDASPMSVPNGSRTRIAEEEFEIDPFDQLSDDGDVVSESSYIKQFADSMRSMQPPTPEDNVVEHVGSERANNAIESHDSEDNLSDEDQHDSASAVSSSDRCSLGLGGGKGNLVSKSVDGIPARKRMLDSVLHSKESSRSNSRNSDVGSGNVEGANGFQQPLSSAPSDVSFHTANGVFSDGAYSPGVDASASDPQLDSEQQDLLSVSANSTMRIKVDPDSIDINCIEDIFNDEDDVMQMEPSYYWSGSGLSESSNHAHPSTKGSPTKHLSLVSSESSSASINLRALNNAMAIASVPAKTAAPASTAISAFPVVVQDIVPRGIDDSGKPLKALEQLKQQGQPGKDGQPQRATSPFLLRDSLYEMIMGRSTSRHSLVSVGSANSIALSNSSTVGASKDGQSSNGAIPISPTSPNLHISPTSTTFEDSNGSPSQTVISSPTNDTSFGTVIKSAPKVPETVKEEIPELENSDSPAFDSGMPDERARSSADNAVELAITDVDDAPGTRSSSPVALPRPTAASLFAAPDDQPSLFETQDKDFQFDEQRSHEHDATDTSASDNLSPEFHTPVGAESESKVDDFPRLPSVDFKAGRIGRRQGRATAEMLHDEPSGFSSEPSFNFAASELSSDNLTADKGSKTDASEGELDSPSAEPPSLPANVPLTKDKRDQYLQTLINRNTMRNGLPSKRGARSGIANAMRPDSPARMLGVSDAPESGDDGDAENDSAHQSPVAFDRNRHTYKRSEGAIEFGGSRSPSSLGLQDRSRDGDSRSRAATSQHTREALAVSGASINGRIRANTVTTHSPSASLQPLRPASAARKVSPSLAHLKTRNLVSNSPAKITSNGTPDKLSATIDSASPLASSPSRMLSINSSRIRSMTTPADATPPLLLTPSKQSESPLAIKPLAMLNGTSTARIGRVAALSQNFERQTSASPPQISIPIRSVTSVVAEIESADKSAIGVVSAPLGVLVKEFGSKPAARSNSISSSHSAGGHGQSTFAGDGSGGRPGTSRPNQSTSPKDTTNDGGNAGSGNGDNGGWDGADRGGGGNSGGGGGAGAGGRDDDSSGDKPSPNMRAAILDSISTDSNSSSSAHSSSAAIGRGLAANVQGDSSPLLLFDSRGSGDQIGSSIFSSTESISSSSKEQLHQSEPSQMNAKAASRPDSEAERKKRFKELADRRKSGTLERISNRGFVKSRRALLASSELDRPASPSSPGLSPAKSNRAKAQFVSSDSGLTDAGGKKADGSSFRDDSDQLTTTTTKPNTTSSFLAQKGEGQQRLQASTSAALVSAVASHPVSQLEGQTVPHPLSQQPSTAATAAVETILEQEFERARSAAVSDTPEGVVPLSRASSEDKSEGGSGSGEDSSLHILSSLDTNSTSESTPLDSVPENTNVGLLAQYNMNKKRVERQLKRASENSGYTYFSSGNNDPQLQTLNSDIELGLRTVSDTEDDPYTDDPEPIGIDVTDQPAVESNEPQSESEGDSQGFNTLMPSRPRYNSQALFGLSTVFEEDEESRNPSLVVSDVQRLSISNSASTMEDVPIRATHSEPSQGSSSATGSSSGPHSEGHVVEMQERRKPTMPLRGLRAALVQHPHQQQIAPVYQGLGPTGIPDVDQEDPPMSPSSPGLALGTRDSAAFVGTSSTSFVVDDDAQSRSPSTGSHTFDPNLVFGYTSEENSTMASRSSFERSELLSSGRPSSSASRVIYMHPFDPPESEGGYAGDSDSRSRTPLASTSRMGGASKRLEKSSLSSLSFDRADDEASSIGDSRSNTGKGKEPVRRMPEMQQIQPPVAGQPEHVPTVEEIEEDLSTDEEPIPKILFVASQDFEGYVPVAYKIREHREELRKEMRMKKEAAKQGITLPPAEPTKLVSPLWFMENNYLDPLPPDMLQMMAAERDKLMLEDLKDNHGITEHPDLKRALESSISTIRLREEFDATVAGDTTKLSASQGTIKPLSKRPRVSDIQGMFDAPEDGKDDSVPSKPREARKSFLDSIEIPVSDAASDSDSSSDASVEHNQGNRVSFYDEAFVSPISQEFQVPGDKDHPIPKYDPSFIMPRKKLVLRTRGRTFSERVMSEINEMDVQVRTDVHGTVNVHSAGQLAYEPPTGTVRPSMIPQYVSQLNGVPAGPFFMPPKATAKSGYLYMRILSIEDIEAKTDSVYFVIRNGIDTLATTPVSVAGVTGTTINQEFRILTDPSVSITMWMRFRSDAIIYKNGRSNNASRRYVGEPGCIPPLLKKLVRRNTRSRNNQLNCSSSADSVFDFASDPRRFMPGARKGGPGPGALDMNNRRPLGPGYPERVSSAFMSQNGQRFASNRSDAQQGFNGYNDPRSLNATQAPSSVFYEPGSDMMDHPPSRKGLAHAKFKEETRGVAVVHVGEMIEEVFLRGLVDSWDVENVWESRKGARLQLQLFYIPECPLFREEELPKTLSECEMAMEVCSFHNRTLNSGYMSQRGGDTRFWRRRYFRLIGGFLFAYHEDTKEPRCFIDLNDATRIVDHQAERARRTAASPGQGQAFGNADLMRSMRARRRVTHKRNNSDHSSRDGAAAAAARVAERGSRPFMQAPGHEYASDSEPAELVDIADPTLQRMSQRRGRVQQQQQRRGELHNSRDTNASAGQQSGRTDSGIVSVHSSDGASDNAMQYSFSIEFSAGGSIEFYTESESEKRVWVEIIKRVIGSIPKIPSWLIKLLHADVSERIDSGSAIASASSIGNVSTPSSKFSDLTHPQLLAR</sequence>
<feature type="region of interest" description="Disordered" evidence="4">
    <location>
        <begin position="1851"/>
        <end position="1900"/>
    </location>
</feature>
<evidence type="ECO:0000256" key="3">
    <source>
        <dbReference type="PROSITE-ProRule" id="PRU00023"/>
    </source>
</evidence>
<evidence type="ECO:0000256" key="4">
    <source>
        <dbReference type="SAM" id="MobiDB-lite"/>
    </source>
</evidence>
<feature type="region of interest" description="Disordered" evidence="4">
    <location>
        <begin position="2261"/>
        <end position="2333"/>
    </location>
</feature>
<feature type="region of interest" description="Disordered" evidence="4">
    <location>
        <begin position="575"/>
        <end position="599"/>
    </location>
</feature>
<dbReference type="PROSITE" id="PS50088">
    <property type="entry name" value="ANK_REPEAT"/>
    <property type="match status" value="1"/>
</dbReference>
<feature type="region of interest" description="Disordered" evidence="4">
    <location>
        <begin position="3022"/>
        <end position="3045"/>
    </location>
</feature>
<feature type="compositionally biased region" description="Acidic residues" evidence="4">
    <location>
        <begin position="18"/>
        <end position="31"/>
    </location>
</feature>
<feature type="compositionally biased region" description="Basic residues" evidence="4">
    <location>
        <begin position="1"/>
        <end position="13"/>
    </location>
</feature>
<feature type="compositionally biased region" description="Polar residues" evidence="4">
    <location>
        <begin position="1793"/>
        <end position="1814"/>
    </location>
</feature>
<feature type="region of interest" description="Disordered" evidence="4">
    <location>
        <begin position="1300"/>
        <end position="1419"/>
    </location>
</feature>
<feature type="compositionally biased region" description="Low complexity" evidence="4">
    <location>
        <begin position="37"/>
        <end position="56"/>
    </location>
</feature>
<dbReference type="Gene3D" id="2.30.29.30">
    <property type="entry name" value="Pleckstrin-homology domain (PH domain)/Phosphotyrosine-binding domain (PTB)"/>
    <property type="match status" value="1"/>
</dbReference>
<feature type="region of interest" description="Disordered" evidence="4">
    <location>
        <begin position="1123"/>
        <end position="1146"/>
    </location>
</feature>
<dbReference type="OrthoDB" id="2123378at2759"/>
<feature type="region of interest" description="Disordered" evidence="4">
    <location>
        <begin position="1763"/>
        <end position="1814"/>
    </location>
</feature>
<feature type="compositionally biased region" description="Low complexity" evidence="4">
    <location>
        <begin position="1576"/>
        <end position="1585"/>
    </location>
</feature>
<protein>
    <submittedName>
        <fullName evidence="6">Bud site selection protein bud4</fullName>
    </submittedName>
</protein>
<feature type="compositionally biased region" description="Low complexity" evidence="4">
    <location>
        <begin position="1866"/>
        <end position="1883"/>
    </location>
</feature>
<feature type="region of interest" description="Disordered" evidence="4">
    <location>
        <begin position="1"/>
        <end position="99"/>
    </location>
</feature>
<feature type="compositionally biased region" description="Basic and acidic residues" evidence="4">
    <location>
        <begin position="867"/>
        <end position="877"/>
    </location>
</feature>
<evidence type="ECO:0000256" key="1">
    <source>
        <dbReference type="ARBA" id="ARBA00022618"/>
    </source>
</evidence>
<dbReference type="PANTHER" id="PTHR36100">
    <property type="entry name" value="BUD SITE SELECTION PROTEIN 4"/>
    <property type="match status" value="1"/>
</dbReference>
<proteinExistence type="predicted"/>